<evidence type="ECO:0008006" key="3">
    <source>
        <dbReference type="Google" id="ProtNLM"/>
    </source>
</evidence>
<evidence type="ECO:0000313" key="2">
    <source>
        <dbReference type="Proteomes" id="UP000054248"/>
    </source>
</evidence>
<reference evidence="1 2" key="1">
    <citation type="submission" date="2014-04" db="EMBL/GenBank/DDBJ databases">
        <authorList>
            <consortium name="DOE Joint Genome Institute"/>
            <person name="Kuo A."/>
            <person name="Girlanda M."/>
            <person name="Perotto S."/>
            <person name="Kohler A."/>
            <person name="Nagy L.G."/>
            <person name="Floudas D."/>
            <person name="Copeland A."/>
            <person name="Barry K.W."/>
            <person name="Cichocki N."/>
            <person name="Veneault-Fourrey C."/>
            <person name="LaButti K."/>
            <person name="Lindquist E.A."/>
            <person name="Lipzen A."/>
            <person name="Lundell T."/>
            <person name="Morin E."/>
            <person name="Murat C."/>
            <person name="Sun H."/>
            <person name="Tunlid A."/>
            <person name="Henrissat B."/>
            <person name="Grigoriev I.V."/>
            <person name="Hibbett D.S."/>
            <person name="Martin F."/>
            <person name="Nordberg H.P."/>
            <person name="Cantor M.N."/>
            <person name="Hua S.X."/>
        </authorList>
    </citation>
    <scope>NUCLEOTIDE SEQUENCE [LARGE SCALE GENOMIC DNA]</scope>
    <source>
        <strain evidence="1 2">MUT 4182</strain>
    </source>
</reference>
<dbReference type="AlphaFoldDB" id="A0A0C3KA51"/>
<dbReference type="Proteomes" id="UP000054248">
    <property type="component" value="Unassembled WGS sequence"/>
</dbReference>
<dbReference type="EMBL" id="KN823297">
    <property type="protein sequence ID" value="KIO18298.1"/>
    <property type="molecule type" value="Genomic_DNA"/>
</dbReference>
<evidence type="ECO:0000313" key="1">
    <source>
        <dbReference type="EMBL" id="KIO18298.1"/>
    </source>
</evidence>
<dbReference type="PANTHER" id="PTHR46579">
    <property type="entry name" value="F5/8 TYPE C DOMAIN-CONTAINING PROTEIN-RELATED"/>
    <property type="match status" value="1"/>
</dbReference>
<dbReference type="InterPro" id="IPR004242">
    <property type="entry name" value="Transposase_21"/>
</dbReference>
<dbReference type="Pfam" id="PF02992">
    <property type="entry name" value="Transposase_21"/>
    <property type="match status" value="1"/>
</dbReference>
<accession>A0A0C3KA51</accession>
<protein>
    <recommendedName>
        <fullName evidence="3">DUF4218 domain-containing protein</fullName>
    </recommendedName>
</protein>
<sequence>MASKRLDDGGDGGLSPEIPPLPKSLATALAKFDIDPILHYAVQCPTCGAQYPFDQNGGFDTFCSWQDFENSGPCGTALGSEIRVRNRAVRSPKKVLARQNVSEWIARMLARPGMEAAMDRTARAAEVKEVVSDIWDSPFIHSVPWKDGKKFAEAPESQLRLVFTMGIDWFGAHHSPAGKKQWSVGAMYLICLNIPAPIRQRPENICLVLIIPGPQKPSAEQLNHFLKPVVDEFLPFWETGRWYTQTTEFPEGRLVLILLLLLIADLEACRALAGFNHHSHQQFCSYCDITQNTITNLDHSTWKRRDSETHRAQALRWRDANTLEERKMIAAQYGVRFSELLRLPYWDPVRQMVPEPMHIIHLGVAKRHCRSIWKMDLTVQGGDGRGFIISRSTRTVLGTELIQEIKLDRAITILPTGYRKAPEHMGSKSHGKLSADEWRTLLNIHMVVTIPRIWSKEPEGSRLAQMLDNFIHLVTASRLATARIASPDHSKCCLEHMVKYLEGIVKLFPMEPLVPNHHLAVHIPADFLDVIGPIQPWSANIFERLNGILQKIPTNHRFGKFDLYVA</sequence>
<reference evidence="2" key="2">
    <citation type="submission" date="2015-01" db="EMBL/GenBank/DDBJ databases">
        <title>Evolutionary Origins and Diversification of the Mycorrhizal Mutualists.</title>
        <authorList>
            <consortium name="DOE Joint Genome Institute"/>
            <consortium name="Mycorrhizal Genomics Consortium"/>
            <person name="Kohler A."/>
            <person name="Kuo A."/>
            <person name="Nagy L.G."/>
            <person name="Floudas D."/>
            <person name="Copeland A."/>
            <person name="Barry K.W."/>
            <person name="Cichocki N."/>
            <person name="Veneault-Fourrey C."/>
            <person name="LaButti K."/>
            <person name="Lindquist E.A."/>
            <person name="Lipzen A."/>
            <person name="Lundell T."/>
            <person name="Morin E."/>
            <person name="Murat C."/>
            <person name="Riley R."/>
            <person name="Ohm R."/>
            <person name="Sun H."/>
            <person name="Tunlid A."/>
            <person name="Henrissat B."/>
            <person name="Grigoriev I.V."/>
            <person name="Hibbett D.S."/>
            <person name="Martin F."/>
        </authorList>
    </citation>
    <scope>NUCLEOTIDE SEQUENCE [LARGE SCALE GENOMIC DNA]</scope>
    <source>
        <strain evidence="2">MUT 4182</strain>
    </source>
</reference>
<organism evidence="1 2">
    <name type="scientific">Tulasnella calospora MUT 4182</name>
    <dbReference type="NCBI Taxonomy" id="1051891"/>
    <lineage>
        <taxon>Eukaryota</taxon>
        <taxon>Fungi</taxon>
        <taxon>Dikarya</taxon>
        <taxon>Basidiomycota</taxon>
        <taxon>Agaricomycotina</taxon>
        <taxon>Agaricomycetes</taxon>
        <taxon>Cantharellales</taxon>
        <taxon>Tulasnellaceae</taxon>
        <taxon>Tulasnella</taxon>
    </lineage>
</organism>
<proteinExistence type="predicted"/>
<dbReference type="PANTHER" id="PTHR46579:SF1">
    <property type="entry name" value="F5_8 TYPE C DOMAIN-CONTAINING PROTEIN"/>
    <property type="match status" value="1"/>
</dbReference>
<dbReference type="STRING" id="1051891.A0A0C3KA51"/>
<dbReference type="OrthoDB" id="3269001at2759"/>
<keyword evidence="2" id="KW-1185">Reference proteome</keyword>
<gene>
    <name evidence="1" type="ORF">M407DRAFT_84104</name>
</gene>
<dbReference type="HOGENOM" id="CLU_002101_4_1_1"/>
<name>A0A0C3KA51_9AGAM</name>